<dbReference type="InterPro" id="IPR031327">
    <property type="entry name" value="MCM"/>
</dbReference>
<dbReference type="PANTHER" id="PTHR11630">
    <property type="entry name" value="DNA REPLICATION LICENSING FACTOR MCM FAMILY MEMBER"/>
    <property type="match status" value="1"/>
</dbReference>
<dbReference type="AlphaFoldDB" id="A0AAV4RUD6"/>
<name>A0AAV4RUD6_CAEEX</name>
<dbReference type="GO" id="GO:0005524">
    <property type="term" value="F:ATP binding"/>
    <property type="evidence" value="ECO:0007669"/>
    <property type="project" value="InterPro"/>
</dbReference>
<dbReference type="GO" id="GO:0017116">
    <property type="term" value="F:single-stranded DNA helicase activity"/>
    <property type="evidence" value="ECO:0007669"/>
    <property type="project" value="TreeGrafter"/>
</dbReference>
<dbReference type="EMBL" id="BPLR01008337">
    <property type="protein sequence ID" value="GIY24011.1"/>
    <property type="molecule type" value="Genomic_DNA"/>
</dbReference>
<keyword evidence="3" id="KW-1185">Reference proteome</keyword>
<protein>
    <submittedName>
        <fullName evidence="2">DNA helicase MCM9</fullName>
    </submittedName>
</protein>
<dbReference type="Pfam" id="PF17855">
    <property type="entry name" value="MCM_lid"/>
    <property type="match status" value="1"/>
</dbReference>
<dbReference type="GO" id="GO:0005634">
    <property type="term" value="C:nucleus"/>
    <property type="evidence" value="ECO:0007669"/>
    <property type="project" value="UniProtKB-SubCell"/>
</dbReference>
<keyword evidence="2" id="KW-0067">ATP-binding</keyword>
<dbReference type="PANTHER" id="PTHR11630:SF48">
    <property type="entry name" value="DNA HELICASE MCM9"/>
    <property type="match status" value="1"/>
</dbReference>
<reference evidence="2 3" key="1">
    <citation type="submission" date="2021-06" db="EMBL/GenBank/DDBJ databases">
        <title>Caerostris extrusa draft genome.</title>
        <authorList>
            <person name="Kono N."/>
            <person name="Arakawa K."/>
        </authorList>
    </citation>
    <scope>NUCLEOTIDE SEQUENCE [LARGE SCALE GENOMIC DNA]</scope>
</reference>
<dbReference type="GO" id="GO:0003697">
    <property type="term" value="F:single-stranded DNA binding"/>
    <property type="evidence" value="ECO:0007669"/>
    <property type="project" value="TreeGrafter"/>
</dbReference>
<dbReference type="InterPro" id="IPR041562">
    <property type="entry name" value="MCM_lid"/>
</dbReference>
<proteinExistence type="predicted"/>
<dbReference type="GO" id="GO:0042555">
    <property type="term" value="C:MCM complex"/>
    <property type="evidence" value="ECO:0007669"/>
    <property type="project" value="TreeGrafter"/>
</dbReference>
<dbReference type="InterPro" id="IPR027417">
    <property type="entry name" value="P-loop_NTPase"/>
</dbReference>
<evidence type="ECO:0000313" key="2">
    <source>
        <dbReference type="EMBL" id="GIY24011.1"/>
    </source>
</evidence>
<evidence type="ECO:0000313" key="3">
    <source>
        <dbReference type="Proteomes" id="UP001054945"/>
    </source>
</evidence>
<keyword evidence="2" id="KW-0378">Hydrolase</keyword>
<gene>
    <name evidence="2" type="primary">MCM9</name>
    <name evidence="2" type="ORF">CEXT_477431</name>
</gene>
<feature type="domain" description="MCM AAA-lid" evidence="1">
    <location>
        <begin position="25"/>
        <end position="106"/>
    </location>
</feature>
<evidence type="ECO:0000259" key="1">
    <source>
        <dbReference type="Pfam" id="PF17855"/>
    </source>
</evidence>
<keyword evidence="2" id="KW-0547">Nucleotide-binding</keyword>
<dbReference type="GO" id="GO:0016787">
    <property type="term" value="F:hydrolase activity"/>
    <property type="evidence" value="ECO:0007669"/>
    <property type="project" value="UniProtKB-KW"/>
</dbReference>
<dbReference type="Proteomes" id="UP001054945">
    <property type="component" value="Unassembled WGS sequence"/>
</dbReference>
<organism evidence="2 3">
    <name type="scientific">Caerostris extrusa</name>
    <name type="common">Bark spider</name>
    <name type="synonym">Caerostris bankana</name>
    <dbReference type="NCBI Taxonomy" id="172846"/>
    <lineage>
        <taxon>Eukaryota</taxon>
        <taxon>Metazoa</taxon>
        <taxon>Ecdysozoa</taxon>
        <taxon>Arthropoda</taxon>
        <taxon>Chelicerata</taxon>
        <taxon>Arachnida</taxon>
        <taxon>Araneae</taxon>
        <taxon>Araneomorphae</taxon>
        <taxon>Entelegynae</taxon>
        <taxon>Araneoidea</taxon>
        <taxon>Araneidae</taxon>
        <taxon>Caerostris</taxon>
    </lineage>
</organism>
<dbReference type="Gene3D" id="3.40.50.300">
    <property type="entry name" value="P-loop containing nucleotide triphosphate hydrolases"/>
    <property type="match status" value="1"/>
</dbReference>
<sequence length="135" mass="15658">MVSSYILEGHNFLVKSQKCSWSISKMKSYFNLIRYINPKVTSSCEKVLQAYYKRQRSLEDRNFARTTPRLLQSLIRLAEGHARLMFRDKVLVIDAIMAIILMESSMSGSAILDGLTTLHTSFPEDPKFQYTEKKR</sequence>
<keyword evidence="2" id="KW-0347">Helicase</keyword>
<dbReference type="GO" id="GO:0000724">
    <property type="term" value="P:double-strand break repair via homologous recombination"/>
    <property type="evidence" value="ECO:0007669"/>
    <property type="project" value="TreeGrafter"/>
</dbReference>
<accession>A0AAV4RUD6</accession>
<comment type="caution">
    <text evidence="2">The sequence shown here is derived from an EMBL/GenBank/DDBJ whole genome shotgun (WGS) entry which is preliminary data.</text>
</comment>